<name>A0AC34FJA3_9BILA</name>
<evidence type="ECO:0000313" key="2">
    <source>
        <dbReference type="WBParaSite" id="ES5_v2.g17325.t1"/>
    </source>
</evidence>
<reference evidence="2" key="1">
    <citation type="submission" date="2022-11" db="UniProtKB">
        <authorList>
            <consortium name="WormBaseParasite"/>
        </authorList>
    </citation>
    <scope>IDENTIFICATION</scope>
</reference>
<proteinExistence type="predicted"/>
<protein>
    <submittedName>
        <fullName evidence="2">C-type lectin domain-containing protein</fullName>
    </submittedName>
</protein>
<evidence type="ECO:0000313" key="1">
    <source>
        <dbReference type="Proteomes" id="UP000887579"/>
    </source>
</evidence>
<dbReference type="WBParaSite" id="ES5_v2.g17325.t1">
    <property type="protein sequence ID" value="ES5_v2.g17325.t1"/>
    <property type="gene ID" value="ES5_v2.g17325"/>
</dbReference>
<dbReference type="Proteomes" id="UP000887579">
    <property type="component" value="Unplaced"/>
</dbReference>
<organism evidence="1 2">
    <name type="scientific">Panagrolaimus sp. ES5</name>
    <dbReference type="NCBI Taxonomy" id="591445"/>
    <lineage>
        <taxon>Eukaryota</taxon>
        <taxon>Metazoa</taxon>
        <taxon>Ecdysozoa</taxon>
        <taxon>Nematoda</taxon>
        <taxon>Chromadorea</taxon>
        <taxon>Rhabditida</taxon>
        <taxon>Tylenchina</taxon>
        <taxon>Panagrolaimomorpha</taxon>
        <taxon>Panagrolaimoidea</taxon>
        <taxon>Panagrolaimidae</taxon>
        <taxon>Panagrolaimus</taxon>
    </lineage>
</organism>
<sequence length="286" mass="31877">MNLQLIVLLLLPGLIRCACPEGFIQWHSDCYFFDANETQFASAETKCDSLGGNLASIHDGFVNALLTQNSGNYFHGSTDIDFWVGGTNLMSPPNWTWTDGTPFDFQGWPKGGSLVAQSCLAINMINGSWSAQDCFKAKPFVCKVNETAATPFPLAANCTVGWYYLDITQSCYGTVKSMHATWNTSEATCQTYGAHLPSIHSYEEETFLRTFAWVTGLNIWIGMYSDDYAERTFNWTDGSKVDYVNWTPGYPKLNIPSCVGLATYGFFDYSCDYSGHLLICKKPLHD</sequence>
<accession>A0AC34FJA3</accession>